<evidence type="ECO:0000256" key="1">
    <source>
        <dbReference type="ARBA" id="ARBA00001946"/>
    </source>
</evidence>
<evidence type="ECO:0000256" key="3">
    <source>
        <dbReference type="ARBA" id="ARBA00022555"/>
    </source>
</evidence>
<dbReference type="InterPro" id="IPR000644">
    <property type="entry name" value="CBS_dom"/>
</dbReference>
<dbReference type="SMART" id="SM00116">
    <property type="entry name" value="CBS"/>
    <property type="match status" value="2"/>
</dbReference>
<evidence type="ECO:0000256" key="5">
    <source>
        <dbReference type="ARBA" id="ARBA00022694"/>
    </source>
</evidence>
<dbReference type="PROSITE" id="PS51371">
    <property type="entry name" value="CBS"/>
    <property type="match status" value="2"/>
</dbReference>
<dbReference type="HOGENOM" id="CLU_015961_5_0_9"/>
<keyword evidence="7" id="KW-0479">Metal-binding</keyword>
<dbReference type="InterPro" id="IPR038763">
    <property type="entry name" value="DHH_sf"/>
</dbReference>
<dbReference type="Gene3D" id="3.10.310.30">
    <property type="match status" value="1"/>
</dbReference>
<keyword evidence="6" id="KW-0548">Nucleotidyltransferase</keyword>
<evidence type="ECO:0000256" key="8">
    <source>
        <dbReference type="ARBA" id="ARBA00022741"/>
    </source>
</evidence>
<feature type="domain" description="CBS" evidence="13">
    <location>
        <begin position="314"/>
        <end position="372"/>
    </location>
</feature>
<keyword evidence="3" id="KW-0820">tRNA-binding</keyword>
<dbReference type="Gene3D" id="3.30.460.10">
    <property type="entry name" value="Beta Polymerase, domain 2"/>
    <property type="match status" value="1"/>
</dbReference>
<dbReference type="GO" id="GO:0046872">
    <property type="term" value="F:metal ion binding"/>
    <property type="evidence" value="ECO:0007669"/>
    <property type="project" value="UniProtKB-KW"/>
</dbReference>
<dbReference type="SUPFAM" id="SSF54631">
    <property type="entry name" value="CBS-domain pair"/>
    <property type="match status" value="1"/>
</dbReference>
<evidence type="ECO:0000313" key="15">
    <source>
        <dbReference type="Proteomes" id="UP000000378"/>
    </source>
</evidence>
<dbReference type="PANTHER" id="PTHR47788">
    <property type="entry name" value="POLYA POLYMERASE"/>
    <property type="match status" value="1"/>
</dbReference>
<dbReference type="InterPro" id="IPR052390">
    <property type="entry name" value="tRNA_nt/polyA_polymerase"/>
</dbReference>
<keyword evidence="11" id="KW-0129">CBS domain</keyword>
<keyword evidence="10 12" id="KW-0694">RNA-binding</keyword>
<keyword evidence="5" id="KW-0819">tRNA processing</keyword>
<dbReference type="PANTHER" id="PTHR47788:SF1">
    <property type="entry name" value="A-ADDING TRNA NUCLEOTIDYLTRANSFERASE"/>
    <property type="match status" value="1"/>
</dbReference>
<dbReference type="SUPFAM" id="SSF81301">
    <property type="entry name" value="Nucleotidyltransferase"/>
    <property type="match status" value="1"/>
</dbReference>
<feature type="domain" description="CBS" evidence="13">
    <location>
        <begin position="376"/>
        <end position="431"/>
    </location>
</feature>
<dbReference type="CDD" id="cd05398">
    <property type="entry name" value="NT_ClassII-CCAase"/>
    <property type="match status" value="1"/>
</dbReference>
<dbReference type="Pfam" id="PF00571">
    <property type="entry name" value="CBS"/>
    <property type="match status" value="2"/>
</dbReference>
<dbReference type="Gene3D" id="3.90.1640.10">
    <property type="entry name" value="inorganic pyrophosphatase (n-terminal core)"/>
    <property type="match status" value="1"/>
</dbReference>
<dbReference type="SUPFAM" id="SSF81891">
    <property type="entry name" value="Poly A polymerase C-terminal region-like"/>
    <property type="match status" value="1"/>
</dbReference>
<dbReference type="KEGG" id="slp:Slip_0536"/>
<dbReference type="Gene3D" id="3.10.580.10">
    <property type="entry name" value="CBS-domain"/>
    <property type="match status" value="1"/>
</dbReference>
<proteinExistence type="inferred from homology"/>
<keyword evidence="9" id="KW-0460">Magnesium</keyword>
<dbReference type="InterPro" id="IPR002646">
    <property type="entry name" value="PolA_pol_head_dom"/>
</dbReference>
<dbReference type="RefSeq" id="WP_013174722.1">
    <property type="nucleotide sequence ID" value="NC_014220.1"/>
</dbReference>
<dbReference type="Pfam" id="PF12627">
    <property type="entry name" value="PolyA_pol_RNAbd"/>
    <property type="match status" value="1"/>
</dbReference>
<dbReference type="EMBL" id="CP002048">
    <property type="protein sequence ID" value="ADI01320.1"/>
    <property type="molecule type" value="Genomic_DNA"/>
</dbReference>
<protein>
    <submittedName>
        <fullName evidence="14">CBS domain containing protein</fullName>
    </submittedName>
</protein>
<dbReference type="eggNOG" id="COG0517">
    <property type="taxonomic scope" value="Bacteria"/>
</dbReference>
<dbReference type="eggNOG" id="COG0618">
    <property type="taxonomic scope" value="Bacteria"/>
</dbReference>
<comment type="cofactor">
    <cofactor evidence="1">
        <name>Mg(2+)</name>
        <dbReference type="ChEBI" id="CHEBI:18420"/>
    </cofactor>
</comment>
<evidence type="ECO:0000256" key="12">
    <source>
        <dbReference type="RuleBase" id="RU003953"/>
    </source>
</evidence>
<accession>D7CKT5</accession>
<sequence length="879" mass="99144">MDIITSHNALDFDGLAAMVAAGKLYPSAVKVFAGTLSKNVKKFMGLYKDHLSIRYPREVGLGRVSRIIMVDTRNPNRLGQLQGLCRRPGIEFYVYDHHPASPGDVAGVLEEVHEVGATTTILVEKLISEKIAVTPFEATILALGIYEDTGSLLFSSTTWRDAAAVSFLLSRGANLSVVSVFIEEPFSDEQRYLLHKLMETSHHYHVKGADVLVATVEIDNFVPGLDLVTHRLAEMEPADAVFVIAMMEGKANIVARSRTSNIKVNEVLSFVGGRGHEKAASAMVKGRSLRSLTEEVMKRVEESARPGLTARDIMSTPVKTVSAHLTMEEAGRIMLRYGHTGMPVVDGENVVGVISRRDVDKARMHDLGHAPVKGYMSRTVISVVPETPVKELQRLMVEHDVGRLPVIEEGRLVGIVSRTDILRTLHGEDEEIEDHEVLYVSDEAGSSDDCREILSHRLPSRIQSLLEIAGVVAEDLGFMVYMVGGIVRDLLLGVPNYDIDLVVEGEGLVFARALAQRLGGRARVHERFQTAVVVLPDGFKIDVATARTEYYEFPAALPVVHRSSIREDLYRRDFTINTMAICLNPGRFGELIDYFGGRKDLKEGLIRILYNLSFVEDPTRILRAIRFEQRYKFQIEAETLRLARDAIDRRLLGKLSHKRILHELILILEEKDPLPALRRMDEIGVWEYVMPEVRLDSETWIMLRRVPRVLGWLAERWLNIGLRSWVVYLLVILQKLPDSAVEEIVHRYRFDRDVTEILLMGREVPGLAVEIEEIQSLSMSDLNKKLRKLSGEHIAFLLLCLNRPESWERVARYLELKQDVRVKVNGYDLKALGLREGPVYQKILSDLYDANLDGLVKTYDEEIELVKKWISEGRVKDDG</sequence>
<keyword evidence="15" id="KW-1185">Reference proteome</keyword>
<dbReference type="GO" id="GO:0000049">
    <property type="term" value="F:tRNA binding"/>
    <property type="evidence" value="ECO:0007669"/>
    <property type="project" value="UniProtKB-KW"/>
</dbReference>
<dbReference type="Gene3D" id="1.10.3090.10">
    <property type="entry name" value="cca-adding enzyme, domain 2"/>
    <property type="match status" value="1"/>
</dbReference>
<dbReference type="AlphaFoldDB" id="D7CKT5"/>
<evidence type="ECO:0000313" key="14">
    <source>
        <dbReference type="EMBL" id="ADI01320.1"/>
    </source>
</evidence>
<evidence type="ECO:0000256" key="11">
    <source>
        <dbReference type="PROSITE-ProRule" id="PRU00703"/>
    </source>
</evidence>
<dbReference type="GO" id="GO:0008033">
    <property type="term" value="P:tRNA processing"/>
    <property type="evidence" value="ECO:0007669"/>
    <property type="project" value="UniProtKB-KW"/>
</dbReference>
<organism evidence="14 15">
    <name type="scientific">Syntrophothermus lipocalidus (strain DSM 12680 / TGB-C1)</name>
    <dbReference type="NCBI Taxonomy" id="643648"/>
    <lineage>
        <taxon>Bacteria</taxon>
        <taxon>Bacillati</taxon>
        <taxon>Bacillota</taxon>
        <taxon>Clostridia</taxon>
        <taxon>Eubacteriales</taxon>
        <taxon>Syntrophomonadaceae</taxon>
        <taxon>Syntrophothermus</taxon>
    </lineage>
</organism>
<reference evidence="15" key="1">
    <citation type="journal article" date="2010" name="Stand. Genomic Sci.">
        <title>Complete genome sequence of Syntrophothermus lipocalidus type strain (TGB-C1T).</title>
        <authorList>
            <consortium name="US DOE Joint Genome Institute (JGI-PGF)"/>
            <person name="Djao O."/>
            <person name="Zhang X."/>
            <person name="Lucas S."/>
            <person name="Lapidus A."/>
            <person name="Glavina Del Rio T."/>
            <person name="Nolan M."/>
            <person name="Tice H."/>
            <person name="Cheng J."/>
            <person name="Han C."/>
            <person name="Tapia R."/>
            <person name="Goodwin L."/>
            <person name="Pitluck S."/>
            <person name="Liolios K."/>
            <person name="Ivanova N."/>
            <person name="Mavromatis K."/>
            <person name="Mikhailova N."/>
            <person name="Ovchinnikova G."/>
            <person name="Pati A."/>
            <person name="Brambilla E."/>
            <person name="Chen A."/>
            <person name="Palaniappan K."/>
            <person name="Land M."/>
            <person name="Hauser L."/>
            <person name="Chang Y."/>
            <person name="Jeffries C."/>
            <person name="Rohde M."/>
            <person name="Sikorski J."/>
            <person name="Spring S."/>
            <person name="Goker M."/>
            <person name="Detter J."/>
            <person name="Woyke T."/>
            <person name="Bristow J."/>
            <person name="Eisen J."/>
            <person name="Markowitz V."/>
            <person name="Hugenholtz P."/>
            <person name="Kyrpides N."/>
            <person name="Klenk H."/>
        </authorList>
    </citation>
    <scope>NUCLEOTIDE SEQUENCE [LARGE SCALE GENOMIC DNA]</scope>
    <source>
        <strain evidence="15">DSM 12680 / TGB-C1</strain>
    </source>
</reference>
<dbReference type="Proteomes" id="UP000000378">
    <property type="component" value="Chromosome"/>
</dbReference>
<reference evidence="14 15" key="2">
    <citation type="journal article" date="2010" name="Stand. Genomic Sci.">
        <title>Complete genome sequence of Syntrophothermus lipocalidus type strain (TGB-C1).</title>
        <authorList>
            <person name="Djao O.D."/>
            <person name="Zhang X."/>
            <person name="Lucas S."/>
            <person name="Lapidus A."/>
            <person name="Del Rio T.G."/>
            <person name="Nolan M."/>
            <person name="Tice H."/>
            <person name="Cheng J.F."/>
            <person name="Han C."/>
            <person name="Tapia R."/>
            <person name="Goodwin L."/>
            <person name="Pitluck S."/>
            <person name="Liolios K."/>
            <person name="Ivanova N."/>
            <person name="Mavromatis K."/>
            <person name="Mikhailova N."/>
            <person name="Ovchinnikova G."/>
            <person name="Pati A."/>
            <person name="Brambilla E."/>
            <person name="Chen A."/>
            <person name="Palaniappan K."/>
            <person name="Land M."/>
            <person name="Hauser L."/>
            <person name="Chang Y.J."/>
            <person name="Jeffries C.D."/>
            <person name="Rohde M."/>
            <person name="Sikorski J."/>
            <person name="Spring S."/>
            <person name="Goker M."/>
            <person name="Detter J.C."/>
            <person name="Woyke T."/>
            <person name="Bristow J."/>
            <person name="Eisen J.A."/>
            <person name="Markowitz V."/>
            <person name="Hugenholtz P."/>
            <person name="Kyrpides N.C."/>
            <person name="Klenk H.P."/>
        </authorList>
    </citation>
    <scope>NUCLEOTIDE SEQUENCE [LARGE SCALE GENOMIC DNA]</scope>
    <source>
        <strain evidence="15">DSM 12680 / TGB-C1</strain>
    </source>
</reference>
<evidence type="ECO:0000256" key="10">
    <source>
        <dbReference type="ARBA" id="ARBA00022884"/>
    </source>
</evidence>
<keyword evidence="8" id="KW-0547">Nucleotide-binding</keyword>
<dbReference type="eggNOG" id="COG0617">
    <property type="taxonomic scope" value="Bacteria"/>
</dbReference>
<dbReference type="Pfam" id="PF01743">
    <property type="entry name" value="PolyA_pol"/>
    <property type="match status" value="1"/>
</dbReference>
<dbReference type="STRING" id="643648.Slip_0536"/>
<evidence type="ECO:0000256" key="2">
    <source>
        <dbReference type="ARBA" id="ARBA00007265"/>
    </source>
</evidence>
<dbReference type="InterPro" id="IPR032828">
    <property type="entry name" value="PolyA_RNA-bd"/>
</dbReference>
<dbReference type="OrthoDB" id="9805698at2"/>
<name>D7CKT5_SYNLT</name>
<keyword evidence="4 12" id="KW-0808">Transferase</keyword>
<evidence type="ECO:0000256" key="4">
    <source>
        <dbReference type="ARBA" id="ARBA00022679"/>
    </source>
</evidence>
<evidence type="ECO:0000256" key="7">
    <source>
        <dbReference type="ARBA" id="ARBA00022723"/>
    </source>
</evidence>
<dbReference type="InterPro" id="IPR043519">
    <property type="entry name" value="NT_sf"/>
</dbReference>
<evidence type="ECO:0000256" key="6">
    <source>
        <dbReference type="ARBA" id="ARBA00022695"/>
    </source>
</evidence>
<comment type="similarity">
    <text evidence="2 12">Belongs to the tRNA nucleotidyltransferase/poly(A) polymerase family.</text>
</comment>
<gene>
    <name evidence="14" type="ordered locus">Slip_0536</name>
</gene>
<evidence type="ECO:0000259" key="13">
    <source>
        <dbReference type="PROSITE" id="PS51371"/>
    </source>
</evidence>
<dbReference type="CDD" id="cd04595">
    <property type="entry name" value="CBS_pair_DHH_polyA_Pol_assoc"/>
    <property type="match status" value="1"/>
</dbReference>
<dbReference type="GO" id="GO:0000166">
    <property type="term" value="F:nucleotide binding"/>
    <property type="evidence" value="ECO:0007669"/>
    <property type="project" value="UniProtKB-KW"/>
</dbReference>
<dbReference type="GO" id="GO:0016779">
    <property type="term" value="F:nucleotidyltransferase activity"/>
    <property type="evidence" value="ECO:0007669"/>
    <property type="project" value="UniProtKB-KW"/>
</dbReference>
<dbReference type="InterPro" id="IPR046342">
    <property type="entry name" value="CBS_dom_sf"/>
</dbReference>
<dbReference type="SUPFAM" id="SSF64182">
    <property type="entry name" value="DHH phosphoesterases"/>
    <property type="match status" value="1"/>
</dbReference>
<evidence type="ECO:0000256" key="9">
    <source>
        <dbReference type="ARBA" id="ARBA00022842"/>
    </source>
</evidence>